<dbReference type="InterPro" id="IPR050592">
    <property type="entry name" value="GDSL_lipolytic_enzyme"/>
</dbReference>
<sequence length="370" mass="41229">MRPMVVAAVVVVVLLLAAMPLQTRAVDVHQLRIMAAKNNITCMLVFGDSSVDPGNNNHLATSTKANFPPYGKDFFNGLPTGRFSNGRLATDFIADAFWYTKIVKGFLDPQTRTSDVVHGVSFASAGSGYDDLTANLSVSFLSIWSLQNVLPVSKQLEYLRHYKIHLRQMVGEKKTEDIIRSAIFVVSMGTNDFLQNYYAEPIRSKQFSVQQYQDYLISCMSRDVKEMHSLGARRLVMVGVPPLGCLPLIKTLRDETRCDAALNRVAFSFGIKLKERLAILKESLGLRTTYVDIYSSIQRSILNPKRYGFTETSKGCCGSGMFEYGGTCRGLNTCADPTKYVFWDAVHPTEKMYKIIADEALKSIGASLFN</sequence>
<feature type="signal peptide" evidence="2">
    <location>
        <begin position="1"/>
        <end position="25"/>
    </location>
</feature>
<dbReference type="Proteomes" id="UP001642360">
    <property type="component" value="Unassembled WGS sequence"/>
</dbReference>
<keyword evidence="4" id="KW-1185">Reference proteome</keyword>
<dbReference type="PANTHER" id="PTHR45642">
    <property type="entry name" value="GDSL ESTERASE/LIPASE EXL3"/>
    <property type="match status" value="1"/>
</dbReference>
<accession>A0ABC8SBX4</accession>
<dbReference type="EMBL" id="CAUOFW020002280">
    <property type="protein sequence ID" value="CAK9152563.1"/>
    <property type="molecule type" value="Genomic_DNA"/>
</dbReference>
<organism evidence="3 4">
    <name type="scientific">Ilex paraguariensis</name>
    <name type="common">yerba mate</name>
    <dbReference type="NCBI Taxonomy" id="185542"/>
    <lineage>
        <taxon>Eukaryota</taxon>
        <taxon>Viridiplantae</taxon>
        <taxon>Streptophyta</taxon>
        <taxon>Embryophyta</taxon>
        <taxon>Tracheophyta</taxon>
        <taxon>Spermatophyta</taxon>
        <taxon>Magnoliopsida</taxon>
        <taxon>eudicotyledons</taxon>
        <taxon>Gunneridae</taxon>
        <taxon>Pentapetalae</taxon>
        <taxon>asterids</taxon>
        <taxon>campanulids</taxon>
        <taxon>Aquifoliales</taxon>
        <taxon>Aquifoliaceae</taxon>
        <taxon>Ilex</taxon>
    </lineage>
</organism>
<comment type="similarity">
    <text evidence="1">Belongs to the 'GDSL' lipolytic enzyme family.</text>
</comment>
<evidence type="ECO:0000313" key="3">
    <source>
        <dbReference type="EMBL" id="CAK9152563.1"/>
    </source>
</evidence>
<dbReference type="InterPro" id="IPR035669">
    <property type="entry name" value="SGNH_plant_lipase-like"/>
</dbReference>
<keyword evidence="2" id="KW-0732">Signal</keyword>
<dbReference type="AlphaFoldDB" id="A0ABC8SBX4"/>
<feature type="chain" id="PRO_5044895558" description="GDSL esterase/lipase" evidence="2">
    <location>
        <begin position="26"/>
        <end position="370"/>
    </location>
</feature>
<dbReference type="Gene3D" id="3.40.50.1110">
    <property type="entry name" value="SGNH hydrolase"/>
    <property type="match status" value="1"/>
</dbReference>
<protein>
    <recommendedName>
        <fullName evidence="5">GDSL esterase/lipase</fullName>
    </recommendedName>
</protein>
<gene>
    <name evidence="3" type="ORF">ILEXP_LOCUS20793</name>
</gene>
<evidence type="ECO:0008006" key="5">
    <source>
        <dbReference type="Google" id="ProtNLM"/>
    </source>
</evidence>
<dbReference type="Pfam" id="PF00657">
    <property type="entry name" value="Lipase_GDSL"/>
    <property type="match status" value="1"/>
</dbReference>
<evidence type="ECO:0000313" key="4">
    <source>
        <dbReference type="Proteomes" id="UP001642360"/>
    </source>
</evidence>
<dbReference type="PANTHER" id="PTHR45642:SF7">
    <property type="entry name" value="GDSL ESTERASE_LIPASE"/>
    <property type="match status" value="1"/>
</dbReference>
<dbReference type="SUPFAM" id="SSF52266">
    <property type="entry name" value="SGNH hydrolase"/>
    <property type="match status" value="1"/>
</dbReference>
<dbReference type="InterPro" id="IPR001087">
    <property type="entry name" value="GDSL"/>
</dbReference>
<dbReference type="InterPro" id="IPR036514">
    <property type="entry name" value="SGNH_hydro_sf"/>
</dbReference>
<reference evidence="3 4" key="1">
    <citation type="submission" date="2024-02" db="EMBL/GenBank/DDBJ databases">
        <authorList>
            <person name="Vignale AGUSTIN F."/>
            <person name="Sosa J E."/>
            <person name="Modenutti C."/>
        </authorList>
    </citation>
    <scope>NUCLEOTIDE SEQUENCE [LARGE SCALE GENOMIC DNA]</scope>
</reference>
<evidence type="ECO:0000256" key="1">
    <source>
        <dbReference type="ARBA" id="ARBA00008668"/>
    </source>
</evidence>
<evidence type="ECO:0000256" key="2">
    <source>
        <dbReference type="SAM" id="SignalP"/>
    </source>
</evidence>
<dbReference type="CDD" id="cd01837">
    <property type="entry name" value="SGNH_plant_lipase_like"/>
    <property type="match status" value="1"/>
</dbReference>
<name>A0ABC8SBX4_9AQUA</name>
<proteinExistence type="inferred from homology"/>
<comment type="caution">
    <text evidence="3">The sequence shown here is derived from an EMBL/GenBank/DDBJ whole genome shotgun (WGS) entry which is preliminary data.</text>
</comment>